<dbReference type="EMBL" id="AP024488">
    <property type="protein sequence ID" value="BCS96201.1"/>
    <property type="molecule type" value="Genomic_DNA"/>
</dbReference>
<keyword evidence="1" id="KW-0732">Signal</keyword>
<evidence type="ECO:0000313" key="3">
    <source>
        <dbReference type="Proteomes" id="UP001320148"/>
    </source>
</evidence>
<name>A0ABN6F3Z1_9BACT</name>
<accession>A0ABN6F3Z1</accession>
<sequence length="51" mass="5544">MRHTALAIIVTLFISAPALAVENPWTQKLPFKQGVVSYEISGTMTGKETVP</sequence>
<dbReference type="RefSeq" id="WP_236892542.1">
    <property type="nucleotide sequence ID" value="NZ_AP024488.1"/>
</dbReference>
<dbReference type="Proteomes" id="UP001320148">
    <property type="component" value="Chromosome"/>
</dbReference>
<organism evidence="2 3">
    <name type="scientific">Desulfoluna limicola</name>
    <dbReference type="NCBI Taxonomy" id="2810562"/>
    <lineage>
        <taxon>Bacteria</taxon>
        <taxon>Pseudomonadati</taxon>
        <taxon>Thermodesulfobacteriota</taxon>
        <taxon>Desulfobacteria</taxon>
        <taxon>Desulfobacterales</taxon>
        <taxon>Desulfolunaceae</taxon>
        <taxon>Desulfoluna</taxon>
    </lineage>
</organism>
<proteinExistence type="predicted"/>
<evidence type="ECO:0000256" key="1">
    <source>
        <dbReference type="SAM" id="SignalP"/>
    </source>
</evidence>
<evidence type="ECO:0000313" key="2">
    <source>
        <dbReference type="EMBL" id="BCS96201.1"/>
    </source>
</evidence>
<feature type="chain" id="PRO_5046179166" evidence="1">
    <location>
        <begin position="21"/>
        <end position="51"/>
    </location>
</feature>
<gene>
    <name evidence="2" type="ORF">DSLASN_18330</name>
</gene>
<feature type="signal peptide" evidence="1">
    <location>
        <begin position="1"/>
        <end position="20"/>
    </location>
</feature>
<reference evidence="2 3" key="1">
    <citation type="submission" date="2021-02" db="EMBL/GenBank/DDBJ databases">
        <title>Complete genome of Desulfoluna sp. strain ASN36.</title>
        <authorList>
            <person name="Takahashi A."/>
            <person name="Kojima H."/>
            <person name="Fukui M."/>
        </authorList>
    </citation>
    <scope>NUCLEOTIDE SEQUENCE [LARGE SCALE GENOMIC DNA]</scope>
    <source>
        <strain evidence="2 3">ASN36</strain>
    </source>
</reference>
<keyword evidence="3" id="KW-1185">Reference proteome</keyword>
<protein>
    <submittedName>
        <fullName evidence="2">Uncharacterized protein</fullName>
    </submittedName>
</protein>